<dbReference type="InterPro" id="IPR012441">
    <property type="entry name" value="DUF1643"/>
</dbReference>
<name>A0A6J6IAU8_9ZZZZ</name>
<gene>
    <name evidence="2" type="ORF">UFOPK1835_01908</name>
</gene>
<evidence type="ECO:0000313" key="2">
    <source>
        <dbReference type="EMBL" id="CAB4622616.1"/>
    </source>
</evidence>
<evidence type="ECO:0000256" key="1">
    <source>
        <dbReference type="SAM" id="MobiDB-lite"/>
    </source>
</evidence>
<feature type="region of interest" description="Disordered" evidence="1">
    <location>
        <begin position="1"/>
        <end position="27"/>
    </location>
</feature>
<dbReference type="Pfam" id="PF07799">
    <property type="entry name" value="DUF1643"/>
    <property type="match status" value="1"/>
</dbReference>
<sequence>MERGQEHAESGLRNMATRSGRTVTDTDSGVWGEATATFSPDRIHRYSLTRVWDSRLPIVNFLMLNPSTADAFTLDPTNRRCVGFARDWGFGGLATTNIFAFRSTDPKGLRLAADPVGSENDRAILDAVRSAELVVAAWGTHGELFGRGRQVGAMVAETGVELHALRLTKAGHPGHPLYVSADSEPVAFTCVG</sequence>
<protein>
    <submittedName>
        <fullName evidence="2">Unannotated protein</fullName>
    </submittedName>
</protein>
<dbReference type="EMBL" id="CAEZUP010000115">
    <property type="protein sequence ID" value="CAB4622616.1"/>
    <property type="molecule type" value="Genomic_DNA"/>
</dbReference>
<organism evidence="2">
    <name type="scientific">freshwater metagenome</name>
    <dbReference type="NCBI Taxonomy" id="449393"/>
    <lineage>
        <taxon>unclassified sequences</taxon>
        <taxon>metagenomes</taxon>
        <taxon>ecological metagenomes</taxon>
    </lineage>
</organism>
<feature type="compositionally biased region" description="Polar residues" evidence="1">
    <location>
        <begin position="16"/>
        <end position="27"/>
    </location>
</feature>
<accession>A0A6J6IAU8</accession>
<dbReference type="AlphaFoldDB" id="A0A6J6IAU8"/>
<feature type="compositionally biased region" description="Basic and acidic residues" evidence="1">
    <location>
        <begin position="1"/>
        <end position="10"/>
    </location>
</feature>
<proteinExistence type="predicted"/>
<reference evidence="2" key="1">
    <citation type="submission" date="2020-05" db="EMBL/GenBank/DDBJ databases">
        <authorList>
            <person name="Chiriac C."/>
            <person name="Salcher M."/>
            <person name="Ghai R."/>
            <person name="Kavagutti S V."/>
        </authorList>
    </citation>
    <scope>NUCLEOTIDE SEQUENCE</scope>
</reference>